<keyword evidence="1 3" id="KW-0489">Methyltransferase</keyword>
<evidence type="ECO:0000256" key="1">
    <source>
        <dbReference type="ARBA" id="ARBA00022603"/>
    </source>
</evidence>
<evidence type="ECO:0000256" key="2">
    <source>
        <dbReference type="ARBA" id="ARBA00022679"/>
    </source>
</evidence>
<dbReference type="GO" id="GO:0032259">
    <property type="term" value="P:methylation"/>
    <property type="evidence" value="ECO:0007669"/>
    <property type="project" value="UniProtKB-KW"/>
</dbReference>
<dbReference type="RefSeq" id="WP_133879679.1">
    <property type="nucleotide sequence ID" value="NZ_MWIN01000022.1"/>
</dbReference>
<dbReference type="Gene3D" id="3.40.50.150">
    <property type="entry name" value="Vaccinia Virus protein VP39"/>
    <property type="match status" value="1"/>
</dbReference>
<accession>A0A4S3K1I2</accession>
<dbReference type="Pfam" id="PF04072">
    <property type="entry name" value="LCM"/>
    <property type="match status" value="1"/>
</dbReference>
<evidence type="ECO:0000313" key="4">
    <source>
        <dbReference type="Proteomes" id="UP000295341"/>
    </source>
</evidence>
<protein>
    <submittedName>
        <fullName evidence="3">O-methyltransferase involved in polyketide biosynthesis</fullName>
    </submittedName>
</protein>
<dbReference type="PANTHER" id="PTHR43619:SF2">
    <property type="entry name" value="S-ADENOSYL-L-METHIONINE-DEPENDENT METHYLTRANSFERASES SUPERFAMILY PROTEIN"/>
    <property type="match status" value="1"/>
</dbReference>
<keyword evidence="4" id="KW-1185">Reference proteome</keyword>
<dbReference type="Proteomes" id="UP000295341">
    <property type="component" value="Unassembled WGS sequence"/>
</dbReference>
<keyword evidence="2 3" id="KW-0808">Transferase</keyword>
<comment type="caution">
    <text evidence="3">The sequence shown here is derived from an EMBL/GenBank/DDBJ whole genome shotgun (WGS) entry which is preliminary data.</text>
</comment>
<evidence type="ECO:0000313" key="3">
    <source>
        <dbReference type="EMBL" id="TDU31058.1"/>
    </source>
</evidence>
<name>A0A4S3K1I2_9GAMM</name>
<sequence length="279" mass="30442">MATDRISPTAHYTGYTWFHNGLSHPSLATAQGRVMYHGLRPLNAVSRRLGTPTLEGVLLARHRSIDAQLEAAIESGAVSQVIEIAAGLSPRGWDFARRYGDRITYIEADLPDMAAHKRRLLVRAHLASANHRVVELDALAESGPRSLAQLADSLDPTKGVAIITEGLINYFPTDAVLGMWRRFATTLRRFPTGLYLSDLHLKADNRGIGVAAFMRLLSTFVRGSVYLHFESAQAASRALADAGFEQGVARIPDAVRSADGSLDKRGARMVRVVRAETST</sequence>
<dbReference type="InterPro" id="IPR029063">
    <property type="entry name" value="SAM-dependent_MTases_sf"/>
</dbReference>
<proteinExistence type="predicted"/>
<gene>
    <name evidence="3" type="ORF">DFR24_0416</name>
</gene>
<dbReference type="EMBL" id="SOBT01000008">
    <property type="protein sequence ID" value="TDU31058.1"/>
    <property type="molecule type" value="Genomic_DNA"/>
</dbReference>
<organism evidence="3 4">
    <name type="scientific">Panacagrimonas perspica</name>
    <dbReference type="NCBI Taxonomy" id="381431"/>
    <lineage>
        <taxon>Bacteria</taxon>
        <taxon>Pseudomonadati</taxon>
        <taxon>Pseudomonadota</taxon>
        <taxon>Gammaproteobacteria</taxon>
        <taxon>Nevskiales</taxon>
        <taxon>Nevskiaceae</taxon>
        <taxon>Panacagrimonas</taxon>
    </lineage>
</organism>
<dbReference type="PANTHER" id="PTHR43619">
    <property type="entry name" value="S-ADENOSYL-L-METHIONINE-DEPENDENT METHYLTRANSFERASE YKTD-RELATED"/>
    <property type="match status" value="1"/>
</dbReference>
<reference evidence="3 4" key="1">
    <citation type="submission" date="2019-03" db="EMBL/GenBank/DDBJ databases">
        <title>Genomic Encyclopedia of Type Strains, Phase IV (KMG-IV): sequencing the most valuable type-strain genomes for metagenomic binning, comparative biology and taxonomic classification.</title>
        <authorList>
            <person name="Goeker M."/>
        </authorList>
    </citation>
    <scope>NUCLEOTIDE SEQUENCE [LARGE SCALE GENOMIC DNA]</scope>
    <source>
        <strain evidence="3 4">DSM 26377</strain>
    </source>
</reference>
<dbReference type="GO" id="GO:0008168">
    <property type="term" value="F:methyltransferase activity"/>
    <property type="evidence" value="ECO:0007669"/>
    <property type="project" value="UniProtKB-KW"/>
</dbReference>
<dbReference type="OrthoDB" id="7063113at2"/>
<dbReference type="AlphaFoldDB" id="A0A4S3K1I2"/>
<dbReference type="SUPFAM" id="SSF53335">
    <property type="entry name" value="S-adenosyl-L-methionine-dependent methyltransferases"/>
    <property type="match status" value="1"/>
</dbReference>
<dbReference type="InterPro" id="IPR007213">
    <property type="entry name" value="Ppm1/Ppm2/Tcmp"/>
</dbReference>